<evidence type="ECO:0000313" key="7">
    <source>
        <dbReference type="EMBL" id="ACV06014.1"/>
    </source>
</evidence>
<dbReference type="EMBL" id="CP001686">
    <property type="protein sequence ID" value="ACV06014.1"/>
    <property type="molecule type" value="Genomic_DNA"/>
</dbReference>
<dbReference type="KEGG" id="kse:Ksed_09680"/>
<dbReference type="eggNOG" id="COG0079">
    <property type="taxonomic scope" value="Bacteria"/>
</dbReference>
<dbReference type="Gene3D" id="3.90.1150.10">
    <property type="entry name" value="Aspartate Aminotransferase, domain 1"/>
    <property type="match status" value="1"/>
</dbReference>
<feature type="domain" description="Aminotransferase class I/classII large" evidence="6">
    <location>
        <begin position="50"/>
        <end position="374"/>
    </location>
</feature>
<evidence type="ECO:0000256" key="5">
    <source>
        <dbReference type="SAM" id="MobiDB-lite"/>
    </source>
</evidence>
<feature type="region of interest" description="Disordered" evidence="5">
    <location>
        <begin position="378"/>
        <end position="402"/>
    </location>
</feature>
<dbReference type="AlphaFoldDB" id="C7NG14"/>
<dbReference type="CDD" id="cd00609">
    <property type="entry name" value="AAT_like"/>
    <property type="match status" value="1"/>
</dbReference>
<evidence type="ECO:0000256" key="4">
    <source>
        <dbReference type="ARBA" id="ARBA00022898"/>
    </source>
</evidence>
<dbReference type="GO" id="GO:0008483">
    <property type="term" value="F:transaminase activity"/>
    <property type="evidence" value="ECO:0007669"/>
    <property type="project" value="UniProtKB-KW"/>
</dbReference>
<evidence type="ECO:0000256" key="3">
    <source>
        <dbReference type="ARBA" id="ARBA00022679"/>
    </source>
</evidence>
<keyword evidence="3" id="KW-0808">Transferase</keyword>
<dbReference type="InterPro" id="IPR015422">
    <property type="entry name" value="PyrdxlP-dep_Trfase_small"/>
</dbReference>
<evidence type="ECO:0000256" key="1">
    <source>
        <dbReference type="ARBA" id="ARBA00001933"/>
    </source>
</evidence>
<dbReference type="PANTHER" id="PTHR42885:SF2">
    <property type="entry name" value="HISTIDINOL-PHOSPHATE AMINOTRANSFERASE"/>
    <property type="match status" value="1"/>
</dbReference>
<keyword evidence="8" id="KW-1185">Reference proteome</keyword>
<organism evidence="7 8">
    <name type="scientific">Kytococcus sedentarius (strain ATCC 14392 / DSM 20547 / JCM 11482 / CCUG 33030 / NBRC 15357 / NCTC 11040 / CCM 314 / 541)</name>
    <name type="common">Micrococcus sedentarius</name>
    <dbReference type="NCBI Taxonomy" id="478801"/>
    <lineage>
        <taxon>Bacteria</taxon>
        <taxon>Bacillati</taxon>
        <taxon>Actinomycetota</taxon>
        <taxon>Actinomycetes</taxon>
        <taxon>Micrococcales</taxon>
        <taxon>Kytococcaceae</taxon>
        <taxon>Kytococcus</taxon>
    </lineage>
</organism>
<dbReference type="RefSeq" id="WP_015778959.1">
    <property type="nucleotide sequence ID" value="NC_013169.1"/>
</dbReference>
<name>C7NG14_KYTSD</name>
<sequence>MTAVDSGAVLPAPYLREDLADFAGYSSARTSGPAPDGAGDWAWLNANEAAAANQGDPTGASRRYPDPQPGRLRARLAGTWGVRPEELLVVRGSDEGIDVLVRGCTAPGEGAIVVAPPTFGMYAVSARLHGVAVAESPQLLVAADRDRFELDAGAVREAVATTGAGLVFVASPGNPTGTTVPAAELAALAADLRGRALLVVDEAYGDFSDQPSATALLAAHENVVVLRTLSKAHGLAGARIGAVIAQPELVAALGRVQAPYPLAVPAIELALAATEPDALAATTERVWRTVAERERVASTLSDAVRAGRAGSIRCVMAGEANFVTVRADDPAAVMDALAGSGVVARSLAGHPALSDGVRITVGQEHENDRVLAALTGAPAPATQTPATQATQTTATQTTQETP</sequence>
<accession>C7NG14</accession>
<dbReference type="STRING" id="478801.Ksed_09680"/>
<evidence type="ECO:0000256" key="2">
    <source>
        <dbReference type="ARBA" id="ARBA00022576"/>
    </source>
</evidence>
<dbReference type="InterPro" id="IPR004839">
    <property type="entry name" value="Aminotransferase_I/II_large"/>
</dbReference>
<proteinExistence type="predicted"/>
<dbReference type="PANTHER" id="PTHR42885">
    <property type="entry name" value="HISTIDINOL-PHOSPHATE AMINOTRANSFERASE-RELATED"/>
    <property type="match status" value="1"/>
</dbReference>
<dbReference type="SUPFAM" id="SSF53383">
    <property type="entry name" value="PLP-dependent transferases"/>
    <property type="match status" value="1"/>
</dbReference>
<dbReference type="Proteomes" id="UP000006666">
    <property type="component" value="Chromosome"/>
</dbReference>
<dbReference type="HOGENOM" id="CLU_017584_3_1_11"/>
<keyword evidence="2 7" id="KW-0032">Aminotransferase</keyword>
<gene>
    <name evidence="7" type="ordered locus">Ksed_09680</name>
</gene>
<evidence type="ECO:0000313" key="8">
    <source>
        <dbReference type="Proteomes" id="UP000006666"/>
    </source>
</evidence>
<evidence type="ECO:0000259" key="6">
    <source>
        <dbReference type="Pfam" id="PF00155"/>
    </source>
</evidence>
<dbReference type="InterPro" id="IPR015424">
    <property type="entry name" value="PyrdxlP-dep_Trfase"/>
</dbReference>
<dbReference type="Pfam" id="PF00155">
    <property type="entry name" value="Aminotran_1_2"/>
    <property type="match status" value="1"/>
</dbReference>
<dbReference type="InterPro" id="IPR015421">
    <property type="entry name" value="PyrdxlP-dep_Trfase_major"/>
</dbReference>
<keyword evidence="4" id="KW-0663">Pyridoxal phosphate</keyword>
<dbReference type="Gene3D" id="3.40.640.10">
    <property type="entry name" value="Type I PLP-dependent aspartate aminotransferase-like (Major domain)"/>
    <property type="match status" value="1"/>
</dbReference>
<protein>
    <submittedName>
        <fullName evidence="7">Histidinol-phosphate aminotransferase</fullName>
    </submittedName>
</protein>
<feature type="region of interest" description="Disordered" evidence="5">
    <location>
        <begin position="51"/>
        <end position="70"/>
    </location>
</feature>
<comment type="cofactor">
    <cofactor evidence="1">
        <name>pyridoxal 5'-phosphate</name>
        <dbReference type="ChEBI" id="CHEBI:597326"/>
    </cofactor>
</comment>
<reference evidence="7 8" key="1">
    <citation type="journal article" date="2009" name="Stand. Genomic Sci.">
        <title>Complete genome sequence of Kytococcus sedentarius type strain (541).</title>
        <authorList>
            <person name="Sims D."/>
            <person name="Brettin T."/>
            <person name="Detter J.C."/>
            <person name="Han C."/>
            <person name="Lapidus A."/>
            <person name="Copeland A."/>
            <person name="Glavina Del Rio T."/>
            <person name="Nolan M."/>
            <person name="Chen F."/>
            <person name="Lucas S."/>
            <person name="Tice H."/>
            <person name="Cheng J.F."/>
            <person name="Bruce D."/>
            <person name="Goodwin L."/>
            <person name="Pitluck S."/>
            <person name="Ovchinnikova G."/>
            <person name="Pati A."/>
            <person name="Ivanova N."/>
            <person name="Mavrommatis K."/>
            <person name="Chen A."/>
            <person name="Palaniappan K."/>
            <person name="D'haeseleer P."/>
            <person name="Chain P."/>
            <person name="Bristow J."/>
            <person name="Eisen J.A."/>
            <person name="Markowitz V."/>
            <person name="Hugenholtz P."/>
            <person name="Schneider S."/>
            <person name="Goker M."/>
            <person name="Pukall R."/>
            <person name="Kyrpides N.C."/>
            <person name="Klenk H.P."/>
        </authorList>
    </citation>
    <scope>NUCLEOTIDE SEQUENCE [LARGE SCALE GENOMIC DNA]</scope>
    <source>
        <strain evidence="8">ATCC 14392 / DSM 20547 / JCM 11482 / CCUG 33030 / NBRC 15357 / NCTC 11040 / CCM 314 / 541</strain>
    </source>
</reference>
<dbReference type="GO" id="GO:0030170">
    <property type="term" value="F:pyridoxal phosphate binding"/>
    <property type="evidence" value="ECO:0007669"/>
    <property type="project" value="InterPro"/>
</dbReference>